<dbReference type="Pfam" id="PF00106">
    <property type="entry name" value="adh_short"/>
    <property type="match status" value="1"/>
</dbReference>
<evidence type="ECO:0000256" key="3">
    <source>
        <dbReference type="ARBA" id="ARBA00023002"/>
    </source>
</evidence>
<protein>
    <recommendedName>
        <fullName evidence="6">NAD(P)-binding protein</fullName>
    </recommendedName>
</protein>
<proteinExistence type="inferred from homology"/>
<keyword evidence="2" id="KW-0521">NADP</keyword>
<sequence length="254" mass="26950">MTFHPDSVPDLTGKVYIVTGGTSGIGYNTVACLAQHGAHIYLCARSSAKGSDAVTGIKTLYPQARITVLEMDHLSLASVAPAAKFFLSREIRNGKQTTSPTGSSPLTSYPLCSALQTLPPGSVRIVNLTSSGHYSTPKDGINFADTSLPNAGGVMCYGQSKLTNILHTKTLNKSYGPGSPSAKAGEGEIWTAAVHPGLVDSQLAAHAEIPKAMMAVFKRIAEKGWQSKLAKDMGLADKLEEWTREEMKNGGWID</sequence>
<dbReference type="SUPFAM" id="SSF51735">
    <property type="entry name" value="NAD(P)-binding Rossmann-fold domains"/>
    <property type="match status" value="1"/>
</dbReference>
<dbReference type="InterPro" id="IPR036291">
    <property type="entry name" value="NAD(P)-bd_dom_sf"/>
</dbReference>
<dbReference type="EMBL" id="PDNA01000041">
    <property type="protein sequence ID" value="PGH20340.1"/>
    <property type="molecule type" value="Genomic_DNA"/>
</dbReference>
<dbReference type="OrthoDB" id="191139at2759"/>
<organism evidence="4 5">
    <name type="scientific">Polytolypa hystricis (strain UAMH7299)</name>
    <dbReference type="NCBI Taxonomy" id="1447883"/>
    <lineage>
        <taxon>Eukaryota</taxon>
        <taxon>Fungi</taxon>
        <taxon>Dikarya</taxon>
        <taxon>Ascomycota</taxon>
        <taxon>Pezizomycotina</taxon>
        <taxon>Eurotiomycetes</taxon>
        <taxon>Eurotiomycetidae</taxon>
        <taxon>Onygenales</taxon>
        <taxon>Onygenales incertae sedis</taxon>
        <taxon>Polytolypa</taxon>
    </lineage>
</organism>
<evidence type="ECO:0000256" key="2">
    <source>
        <dbReference type="ARBA" id="ARBA00022857"/>
    </source>
</evidence>
<dbReference type="Gene3D" id="3.40.50.720">
    <property type="entry name" value="NAD(P)-binding Rossmann-like Domain"/>
    <property type="match status" value="2"/>
</dbReference>
<name>A0A2B7YGN3_POLH7</name>
<keyword evidence="3" id="KW-0560">Oxidoreductase</keyword>
<dbReference type="AlphaFoldDB" id="A0A2B7YGN3"/>
<dbReference type="GO" id="GO:0016491">
    <property type="term" value="F:oxidoreductase activity"/>
    <property type="evidence" value="ECO:0007669"/>
    <property type="project" value="UniProtKB-KW"/>
</dbReference>
<keyword evidence="5" id="KW-1185">Reference proteome</keyword>
<dbReference type="InterPro" id="IPR002347">
    <property type="entry name" value="SDR_fam"/>
</dbReference>
<accession>A0A2B7YGN3</accession>
<evidence type="ECO:0000256" key="1">
    <source>
        <dbReference type="ARBA" id="ARBA00006484"/>
    </source>
</evidence>
<reference evidence="4 5" key="1">
    <citation type="submission" date="2017-10" db="EMBL/GenBank/DDBJ databases">
        <title>Comparative genomics in systemic dimorphic fungi from Ajellomycetaceae.</title>
        <authorList>
            <person name="Munoz J.F."/>
            <person name="Mcewen J.G."/>
            <person name="Clay O.K."/>
            <person name="Cuomo C.A."/>
        </authorList>
    </citation>
    <scope>NUCLEOTIDE SEQUENCE [LARGE SCALE GENOMIC DNA]</scope>
    <source>
        <strain evidence="4 5">UAMH7299</strain>
    </source>
</reference>
<dbReference type="Proteomes" id="UP000224634">
    <property type="component" value="Unassembled WGS sequence"/>
</dbReference>
<evidence type="ECO:0000313" key="4">
    <source>
        <dbReference type="EMBL" id="PGH20340.1"/>
    </source>
</evidence>
<evidence type="ECO:0000313" key="5">
    <source>
        <dbReference type="Proteomes" id="UP000224634"/>
    </source>
</evidence>
<evidence type="ECO:0008006" key="6">
    <source>
        <dbReference type="Google" id="ProtNLM"/>
    </source>
</evidence>
<dbReference type="STRING" id="1447883.A0A2B7YGN3"/>
<comment type="similarity">
    <text evidence="1">Belongs to the short-chain dehydrogenases/reductases (SDR) family.</text>
</comment>
<dbReference type="PANTHER" id="PTHR24320:SF282">
    <property type="entry name" value="WW DOMAIN-CONTAINING OXIDOREDUCTASE"/>
    <property type="match status" value="1"/>
</dbReference>
<gene>
    <name evidence="4" type="ORF">AJ80_03608</name>
</gene>
<comment type="caution">
    <text evidence="4">The sequence shown here is derived from an EMBL/GenBank/DDBJ whole genome shotgun (WGS) entry which is preliminary data.</text>
</comment>
<dbReference type="PANTHER" id="PTHR24320">
    <property type="entry name" value="RETINOL DEHYDROGENASE"/>
    <property type="match status" value="1"/>
</dbReference>